<gene>
    <name evidence="3" type="ORF">ABVK25_002491</name>
</gene>
<name>A0ABR4BIG3_9LECA</name>
<organism evidence="3 4">
    <name type="scientific">Lepraria finkii</name>
    <dbReference type="NCBI Taxonomy" id="1340010"/>
    <lineage>
        <taxon>Eukaryota</taxon>
        <taxon>Fungi</taxon>
        <taxon>Dikarya</taxon>
        <taxon>Ascomycota</taxon>
        <taxon>Pezizomycotina</taxon>
        <taxon>Lecanoromycetes</taxon>
        <taxon>OSLEUM clade</taxon>
        <taxon>Lecanoromycetidae</taxon>
        <taxon>Lecanorales</taxon>
        <taxon>Lecanorineae</taxon>
        <taxon>Stereocaulaceae</taxon>
        <taxon>Lepraria</taxon>
    </lineage>
</organism>
<protein>
    <submittedName>
        <fullName evidence="3">Uncharacterized protein</fullName>
    </submittedName>
</protein>
<proteinExistence type="predicted"/>
<evidence type="ECO:0000313" key="4">
    <source>
        <dbReference type="Proteomes" id="UP001590951"/>
    </source>
</evidence>
<keyword evidence="2" id="KW-0472">Membrane</keyword>
<evidence type="ECO:0000256" key="1">
    <source>
        <dbReference type="SAM" id="MobiDB-lite"/>
    </source>
</evidence>
<evidence type="ECO:0000256" key="2">
    <source>
        <dbReference type="SAM" id="Phobius"/>
    </source>
</evidence>
<evidence type="ECO:0000313" key="3">
    <source>
        <dbReference type="EMBL" id="KAL2057438.1"/>
    </source>
</evidence>
<keyword evidence="2" id="KW-0812">Transmembrane</keyword>
<feature type="region of interest" description="Disordered" evidence="1">
    <location>
        <begin position="73"/>
        <end position="102"/>
    </location>
</feature>
<dbReference type="Proteomes" id="UP001590951">
    <property type="component" value="Unassembled WGS sequence"/>
</dbReference>
<reference evidence="3 4" key="1">
    <citation type="submission" date="2024-09" db="EMBL/GenBank/DDBJ databases">
        <title>Rethinking Asexuality: The Enigmatic Case of Functional Sexual Genes in Lepraria (Stereocaulaceae).</title>
        <authorList>
            <person name="Doellman M."/>
            <person name="Sun Y."/>
            <person name="Barcenas-Pena A."/>
            <person name="Lumbsch H.T."/>
            <person name="Grewe F."/>
        </authorList>
    </citation>
    <scope>NUCLEOTIDE SEQUENCE [LARGE SCALE GENOMIC DNA]</scope>
    <source>
        <strain evidence="3 4">Grewe 0041</strain>
    </source>
</reference>
<comment type="caution">
    <text evidence="3">The sequence shown here is derived from an EMBL/GenBank/DDBJ whole genome shotgun (WGS) entry which is preliminary data.</text>
</comment>
<accession>A0ABR4BIG3</accession>
<keyword evidence="2" id="KW-1133">Transmembrane helix</keyword>
<dbReference type="EMBL" id="JBHFEH010000005">
    <property type="protein sequence ID" value="KAL2057438.1"/>
    <property type="molecule type" value="Genomic_DNA"/>
</dbReference>
<keyword evidence="4" id="KW-1185">Reference proteome</keyword>
<feature type="compositionally biased region" description="Polar residues" evidence="1">
    <location>
        <begin position="78"/>
        <end position="88"/>
    </location>
</feature>
<sequence length="102" mass="11501">MCTHNREFHGNYINEKLEDDENSGKSMIGVPLTRLGMLLKQYPGYCIILTMKVVKMTAYMIISSMARARQQLRRSGRCATTPSVSVQRTHLKSHDPTLLSGS</sequence>
<feature type="transmembrane region" description="Helical" evidence="2">
    <location>
        <begin position="42"/>
        <end position="62"/>
    </location>
</feature>